<reference evidence="3" key="1">
    <citation type="submission" date="2021-02" db="EMBL/GenBank/DDBJ databases">
        <authorList>
            <person name="Nowell W R."/>
        </authorList>
    </citation>
    <scope>NUCLEOTIDE SEQUENCE</scope>
</reference>
<protein>
    <submittedName>
        <fullName evidence="3">Uncharacterized protein</fullName>
    </submittedName>
</protein>
<evidence type="ECO:0000313" key="4">
    <source>
        <dbReference type="Proteomes" id="UP000681967"/>
    </source>
</evidence>
<name>A0A8S3DEU8_9BILA</name>
<accession>A0A8S3DEU8</accession>
<gene>
    <name evidence="3" type="ORF">BYL167_LOCUS55253</name>
    <name evidence="2" type="ORF">GIL414_LOCUS7882</name>
</gene>
<comment type="caution">
    <text evidence="3">The sequence shown here is derived from an EMBL/GenBank/DDBJ whole genome shotgun (WGS) entry which is preliminary data.</text>
</comment>
<dbReference type="Proteomes" id="UP000681967">
    <property type="component" value="Unassembled WGS sequence"/>
</dbReference>
<proteinExistence type="predicted"/>
<evidence type="ECO:0000313" key="3">
    <source>
        <dbReference type="EMBL" id="CAF4994129.1"/>
    </source>
</evidence>
<dbReference type="EMBL" id="CAJOBJ010002473">
    <property type="protein sequence ID" value="CAF3927188.1"/>
    <property type="molecule type" value="Genomic_DNA"/>
</dbReference>
<dbReference type="Proteomes" id="UP000681720">
    <property type="component" value="Unassembled WGS sequence"/>
</dbReference>
<organism evidence="3 4">
    <name type="scientific">Rotaria magnacalcarata</name>
    <dbReference type="NCBI Taxonomy" id="392030"/>
    <lineage>
        <taxon>Eukaryota</taxon>
        <taxon>Metazoa</taxon>
        <taxon>Spiralia</taxon>
        <taxon>Gnathifera</taxon>
        <taxon>Rotifera</taxon>
        <taxon>Eurotatoria</taxon>
        <taxon>Bdelloidea</taxon>
        <taxon>Philodinida</taxon>
        <taxon>Philodinidae</taxon>
        <taxon>Rotaria</taxon>
    </lineage>
</organism>
<feature type="compositionally biased region" description="Polar residues" evidence="1">
    <location>
        <begin position="1"/>
        <end position="10"/>
    </location>
</feature>
<evidence type="ECO:0000256" key="1">
    <source>
        <dbReference type="SAM" id="MobiDB-lite"/>
    </source>
</evidence>
<feature type="compositionally biased region" description="Polar residues" evidence="1">
    <location>
        <begin position="23"/>
        <end position="39"/>
    </location>
</feature>
<evidence type="ECO:0000313" key="2">
    <source>
        <dbReference type="EMBL" id="CAF3927188.1"/>
    </source>
</evidence>
<dbReference type="AlphaFoldDB" id="A0A8S3DEU8"/>
<sequence length="84" mass="9398">MHESVSSSECVKTEPCSKRSNHYQRSQSPNINNSLATDSCSQSPLSSYENLVPTKNISSSSYMHPMNVYHHSAGFQQHYSGLNF</sequence>
<feature type="region of interest" description="Disordered" evidence="1">
    <location>
        <begin position="1"/>
        <end position="39"/>
    </location>
</feature>
<dbReference type="EMBL" id="CAJOBH010203963">
    <property type="protein sequence ID" value="CAF4994129.1"/>
    <property type="molecule type" value="Genomic_DNA"/>
</dbReference>